<dbReference type="AlphaFoldDB" id="A0A345YAN2"/>
<dbReference type="EMBL" id="CP031357">
    <property type="protein sequence ID" value="AXK40984.1"/>
    <property type="molecule type" value="Genomic_DNA"/>
</dbReference>
<dbReference type="KEGG" id="err:DVR09_00345"/>
<sequence length="71" mass="7827">MSQTYDFYAARAREARAAAEEATLDNVRQREMRAAATWTELADQARRVAEGRAKVEREKAAARDALAAQGG</sequence>
<gene>
    <name evidence="1" type="ORF">DVR09_00345</name>
</gene>
<proteinExistence type="predicted"/>
<protein>
    <submittedName>
        <fullName evidence="1">Uncharacterized protein</fullName>
    </submittedName>
</protein>
<name>A0A345YAN2_9SPHN</name>
<dbReference type="Proteomes" id="UP000254508">
    <property type="component" value="Chromosome"/>
</dbReference>
<keyword evidence="2" id="KW-1185">Reference proteome</keyword>
<reference evidence="2" key="1">
    <citation type="submission" date="2018-07" db="EMBL/GenBank/DDBJ databases">
        <title>Genome sequence of Erythrobacter strain YH-07, an antagonistic bacterium isolated from Yellow Sea.</title>
        <authorList>
            <person name="Tang T."/>
            <person name="Liu Q."/>
            <person name="Sun X."/>
        </authorList>
    </citation>
    <scope>NUCLEOTIDE SEQUENCE [LARGE SCALE GENOMIC DNA]</scope>
    <source>
        <strain evidence="2">YH-07</strain>
    </source>
</reference>
<evidence type="ECO:0000313" key="1">
    <source>
        <dbReference type="EMBL" id="AXK40984.1"/>
    </source>
</evidence>
<accession>A0A345YAN2</accession>
<evidence type="ECO:0000313" key="2">
    <source>
        <dbReference type="Proteomes" id="UP000254508"/>
    </source>
</evidence>
<dbReference type="RefSeq" id="WP_115415177.1">
    <property type="nucleotide sequence ID" value="NZ_CP031357.1"/>
</dbReference>
<organism evidence="1 2">
    <name type="scientific">Erythrobacter aureus</name>
    <dbReference type="NCBI Taxonomy" id="2182384"/>
    <lineage>
        <taxon>Bacteria</taxon>
        <taxon>Pseudomonadati</taxon>
        <taxon>Pseudomonadota</taxon>
        <taxon>Alphaproteobacteria</taxon>
        <taxon>Sphingomonadales</taxon>
        <taxon>Erythrobacteraceae</taxon>
        <taxon>Erythrobacter/Porphyrobacter group</taxon>
        <taxon>Erythrobacter</taxon>
    </lineage>
</organism>